<dbReference type="PROSITE" id="PS51142">
    <property type="entry name" value="NAS"/>
    <property type="match status" value="1"/>
</dbReference>
<dbReference type="PANTHER" id="PTHR32266:SF12">
    <property type="entry name" value="NICOTIANAMINE SYNTHASE 3"/>
    <property type="match status" value="1"/>
</dbReference>
<dbReference type="GO" id="GO:0030418">
    <property type="term" value="P:nicotianamine biosynthetic process"/>
    <property type="evidence" value="ECO:0007669"/>
    <property type="project" value="UniProtKB-UniRule"/>
</dbReference>
<dbReference type="Gene3D" id="3.40.50.150">
    <property type="entry name" value="Vaccinia Virus protein VP39"/>
    <property type="match status" value="1"/>
</dbReference>
<comment type="similarity">
    <text evidence="1 6">Belongs to the nicotianamine synthase (NAS)-like family.</text>
</comment>
<evidence type="ECO:0000313" key="7">
    <source>
        <dbReference type="EMBL" id="AZR38346.1"/>
    </source>
</evidence>
<dbReference type="EC" id="2.5.1.43" evidence="2 6"/>
<dbReference type="EMBL" id="MG272386">
    <property type="protein sequence ID" value="AZR38346.1"/>
    <property type="molecule type" value="mRNA"/>
</dbReference>
<proteinExistence type="evidence at transcript level"/>
<dbReference type="InterPro" id="IPR029063">
    <property type="entry name" value="SAM-dependent_MTases_sf"/>
</dbReference>
<evidence type="ECO:0000256" key="1">
    <source>
        <dbReference type="ARBA" id="ARBA00007009"/>
    </source>
</evidence>
<dbReference type="InterPro" id="IPR004298">
    <property type="entry name" value="Nicotian_synth"/>
</dbReference>
<reference evidence="7" key="2">
    <citation type="submission" date="2019-01" db="EMBL/GenBank/DDBJ databases">
        <title>Overexpression of SaNAS1 enhanced cadmium tolerance of Arabidopsis thaliana.</title>
        <authorList>
            <person name="Yang X."/>
        </authorList>
    </citation>
    <scope>NUCLEOTIDE SEQUENCE</scope>
</reference>
<dbReference type="GO" id="GO:0030410">
    <property type="term" value="F:nicotianamine synthase activity"/>
    <property type="evidence" value="ECO:0007669"/>
    <property type="project" value="UniProtKB-UniRule"/>
</dbReference>
<reference evidence="7" key="1">
    <citation type="submission" date="2017-10" db="EMBL/GenBank/DDBJ databases">
        <authorList>
            <person name="Chen S."/>
        </authorList>
    </citation>
    <scope>NUCLEOTIDE SEQUENCE</scope>
</reference>
<organism evidence="7">
    <name type="scientific">Sedum alfredii</name>
    <dbReference type="NCBI Taxonomy" id="439688"/>
    <lineage>
        <taxon>Eukaryota</taxon>
        <taxon>Viridiplantae</taxon>
        <taxon>Streptophyta</taxon>
        <taxon>Embryophyta</taxon>
        <taxon>Tracheophyta</taxon>
        <taxon>Spermatophyta</taxon>
        <taxon>Magnoliopsida</taxon>
        <taxon>eudicotyledons</taxon>
        <taxon>Gunneridae</taxon>
        <taxon>Pentapetalae</taxon>
        <taxon>Saxifragales</taxon>
        <taxon>Crassulaceae</taxon>
        <taxon>Sedum</taxon>
    </lineage>
</organism>
<evidence type="ECO:0000256" key="6">
    <source>
        <dbReference type="RuleBase" id="RU368095"/>
    </source>
</evidence>
<name>A0A3Q9HJ19_9MAGN</name>
<evidence type="ECO:0000256" key="3">
    <source>
        <dbReference type="ARBA" id="ARBA00022679"/>
    </source>
</evidence>
<dbReference type="PANTHER" id="PTHR32266">
    <property type="entry name" value="NICOTIANAMINE SYNTHASE 3"/>
    <property type="match status" value="1"/>
</dbReference>
<comment type="function">
    <text evidence="6">Synthesizes nicotianamine, a polyamine which serves as a sensor for the physiological iron status within the plant, and/or might be involved in the transport of iron.</text>
</comment>
<dbReference type="SUPFAM" id="SSF53335">
    <property type="entry name" value="S-adenosyl-L-methionine-dependent methyltransferases"/>
    <property type="match status" value="1"/>
</dbReference>
<accession>A0A3Q9HJ19</accession>
<dbReference type="AlphaFoldDB" id="A0A3Q9HJ19"/>
<protein>
    <recommendedName>
        <fullName evidence="2 6">Nicotianamine synthase</fullName>
        <ecNumber evidence="2 6">2.5.1.43</ecNumber>
    </recommendedName>
</protein>
<evidence type="ECO:0000256" key="4">
    <source>
        <dbReference type="ARBA" id="ARBA00022691"/>
    </source>
</evidence>
<evidence type="ECO:0000256" key="2">
    <source>
        <dbReference type="ARBA" id="ARBA00012675"/>
    </source>
</evidence>
<comment type="catalytic activity">
    <reaction evidence="5 6">
        <text>3 S-adenosyl-L-methionine = nicotianamine + 3 S-methyl-5'-thioadenosine + 3 H(+)</text>
        <dbReference type="Rhea" id="RHEA:16481"/>
        <dbReference type="ChEBI" id="CHEBI:15378"/>
        <dbReference type="ChEBI" id="CHEBI:17509"/>
        <dbReference type="ChEBI" id="CHEBI:58249"/>
        <dbReference type="ChEBI" id="CHEBI:59789"/>
        <dbReference type="EC" id="2.5.1.43"/>
    </reaction>
</comment>
<keyword evidence="3 6" id="KW-0808">Transferase</keyword>
<gene>
    <name evidence="7" type="primary">NAS6</name>
</gene>
<evidence type="ECO:0000256" key="5">
    <source>
        <dbReference type="ARBA" id="ARBA00049391"/>
    </source>
</evidence>
<dbReference type="Pfam" id="PF03059">
    <property type="entry name" value="NAS"/>
    <property type="match status" value="1"/>
</dbReference>
<sequence length="273" mass="30217">MLSQEELVSSVCEIYNNLSNLNSLNPSEEVNMIFTNLVKLCVSPCPIDVTKLPDQVQEMRFKLIKLCGVAEGLMESHYSGILGSFDSPLDHLYLFPYHTNYIKLGQLEFNILSQHYTHVPKQIAFIGSGPLPLTSIVLASNHLQNTTFHNYDIDASAISLASHLVSANADLSRRLVFHTADVMSVTDALKEYEVVFLAALVLVGMEKESKIEVIAHLAKHMAPGAILMMRSAHGAKAFLYPVIDVADLVGFEVMSVYHPTDEVSNSVVISRKR</sequence>
<keyword evidence="4 6" id="KW-0949">S-adenosyl-L-methionine</keyword>